<dbReference type="PANTHER" id="PTHR30151:SF0">
    <property type="entry name" value="ABC TRANSPORTER PERMEASE PROTEIN MJ0413-RELATED"/>
    <property type="match status" value="1"/>
</dbReference>
<evidence type="ECO:0000256" key="1">
    <source>
        <dbReference type="ARBA" id="ARBA00004651"/>
    </source>
</evidence>
<evidence type="ECO:0000256" key="6">
    <source>
        <dbReference type="ARBA" id="ARBA00023136"/>
    </source>
</evidence>
<evidence type="ECO:0000259" key="8">
    <source>
        <dbReference type="PROSITE" id="PS50928"/>
    </source>
</evidence>
<name>A0A380LKU7_9FIRM</name>
<gene>
    <name evidence="9" type="primary">ssuC</name>
    <name evidence="9" type="ORF">NCTC11087_00699</name>
</gene>
<evidence type="ECO:0000313" key="10">
    <source>
        <dbReference type="Proteomes" id="UP000255523"/>
    </source>
</evidence>
<sequence>MKIRQWLILLSGILIIWSLASLGIDNSIILPTPYEVLTQMTEQMQDIKLYESLAMTFFRVLFSVLISSVIAFFLAFLSNRFKTFAQYFEPILLFLRSIPNVTFVILLLFWVSREISIYIVSFLLLFPIFYQNLFEAIQDISQSWKDIFQIYPQSWFKKMQMVYLPLLRPAMASSWITCSSLGFKVVVMAEIMTSVSLGIGANMQYDRLNVNLAGVMAWTIWLLICVCIFNKLLKKVLERLFG</sequence>
<reference evidence="9 10" key="1">
    <citation type="submission" date="2018-06" db="EMBL/GenBank/DDBJ databases">
        <authorList>
            <consortium name="Pathogen Informatics"/>
            <person name="Doyle S."/>
        </authorList>
    </citation>
    <scope>NUCLEOTIDE SEQUENCE [LARGE SCALE GENOMIC DNA]</scope>
    <source>
        <strain evidence="9 10">NCTC11087</strain>
    </source>
</reference>
<keyword evidence="4 7" id="KW-0812">Transmembrane</keyword>
<dbReference type="InterPro" id="IPR035906">
    <property type="entry name" value="MetI-like_sf"/>
</dbReference>
<evidence type="ECO:0000256" key="5">
    <source>
        <dbReference type="ARBA" id="ARBA00022989"/>
    </source>
</evidence>
<keyword evidence="3" id="KW-1003">Cell membrane</keyword>
<dbReference type="Gene3D" id="1.10.3720.10">
    <property type="entry name" value="MetI-like"/>
    <property type="match status" value="1"/>
</dbReference>
<dbReference type="PANTHER" id="PTHR30151">
    <property type="entry name" value="ALKANE SULFONATE ABC TRANSPORTER-RELATED, MEMBRANE SUBUNIT"/>
    <property type="match status" value="1"/>
</dbReference>
<dbReference type="OrthoDB" id="308958at2"/>
<protein>
    <submittedName>
        <fullName evidence="9">ABC transporter permease</fullName>
    </submittedName>
</protein>
<evidence type="ECO:0000256" key="7">
    <source>
        <dbReference type="RuleBase" id="RU363032"/>
    </source>
</evidence>
<comment type="similarity">
    <text evidence="7">Belongs to the binding-protein-dependent transport system permease family.</text>
</comment>
<feature type="transmembrane region" description="Helical" evidence="7">
    <location>
        <begin position="212"/>
        <end position="233"/>
    </location>
</feature>
<dbReference type="GeneID" id="77461677"/>
<dbReference type="AlphaFoldDB" id="A0A380LKU7"/>
<keyword evidence="10" id="KW-1185">Reference proteome</keyword>
<evidence type="ECO:0000256" key="4">
    <source>
        <dbReference type="ARBA" id="ARBA00022692"/>
    </source>
</evidence>
<dbReference type="PROSITE" id="PS50928">
    <property type="entry name" value="ABC_TM1"/>
    <property type="match status" value="1"/>
</dbReference>
<dbReference type="RefSeq" id="WP_022789199.1">
    <property type="nucleotide sequence ID" value="NZ_CALEXM010000012.1"/>
</dbReference>
<keyword evidence="2 7" id="KW-0813">Transport</keyword>
<evidence type="ECO:0000256" key="3">
    <source>
        <dbReference type="ARBA" id="ARBA00022475"/>
    </source>
</evidence>
<keyword evidence="6 7" id="KW-0472">Membrane</keyword>
<feature type="transmembrane region" description="Helical" evidence="7">
    <location>
        <begin position="57"/>
        <end position="78"/>
    </location>
</feature>
<feature type="transmembrane region" description="Helical" evidence="7">
    <location>
        <begin position="166"/>
        <end position="192"/>
    </location>
</feature>
<dbReference type="Proteomes" id="UP000255523">
    <property type="component" value="Unassembled WGS sequence"/>
</dbReference>
<accession>A0A380LKU7</accession>
<proteinExistence type="inferred from homology"/>
<evidence type="ECO:0000313" key="9">
    <source>
        <dbReference type="EMBL" id="SUO03825.1"/>
    </source>
</evidence>
<dbReference type="Pfam" id="PF00528">
    <property type="entry name" value="BPD_transp_1"/>
    <property type="match status" value="1"/>
</dbReference>
<feature type="transmembrane region" description="Helical" evidence="7">
    <location>
        <begin position="115"/>
        <end position="134"/>
    </location>
</feature>
<evidence type="ECO:0000256" key="2">
    <source>
        <dbReference type="ARBA" id="ARBA00022448"/>
    </source>
</evidence>
<dbReference type="SUPFAM" id="SSF161098">
    <property type="entry name" value="MetI-like"/>
    <property type="match status" value="1"/>
</dbReference>
<feature type="domain" description="ABC transmembrane type-1" evidence="8">
    <location>
        <begin position="49"/>
        <end position="233"/>
    </location>
</feature>
<dbReference type="EMBL" id="UHFX01000003">
    <property type="protein sequence ID" value="SUO03825.1"/>
    <property type="molecule type" value="Genomic_DNA"/>
</dbReference>
<dbReference type="InterPro" id="IPR000515">
    <property type="entry name" value="MetI-like"/>
</dbReference>
<dbReference type="GO" id="GO:0005886">
    <property type="term" value="C:plasma membrane"/>
    <property type="evidence" value="ECO:0007669"/>
    <property type="project" value="UniProtKB-SubCell"/>
</dbReference>
<feature type="transmembrane region" description="Helical" evidence="7">
    <location>
        <begin position="90"/>
        <end position="109"/>
    </location>
</feature>
<organism evidence="9 10">
    <name type="scientific">Faecalicoccus pleomorphus</name>
    <dbReference type="NCBI Taxonomy" id="1323"/>
    <lineage>
        <taxon>Bacteria</taxon>
        <taxon>Bacillati</taxon>
        <taxon>Bacillota</taxon>
        <taxon>Erysipelotrichia</taxon>
        <taxon>Erysipelotrichales</taxon>
        <taxon>Erysipelotrichaceae</taxon>
        <taxon>Faecalicoccus</taxon>
    </lineage>
</organism>
<comment type="subcellular location">
    <subcellularLocation>
        <location evidence="1 7">Cell membrane</location>
        <topology evidence="1 7">Multi-pass membrane protein</topology>
    </subcellularLocation>
</comment>
<dbReference type="GO" id="GO:0055085">
    <property type="term" value="P:transmembrane transport"/>
    <property type="evidence" value="ECO:0007669"/>
    <property type="project" value="InterPro"/>
</dbReference>
<keyword evidence="5 7" id="KW-1133">Transmembrane helix</keyword>